<dbReference type="AlphaFoldDB" id="A0A1M7BM47"/>
<dbReference type="Proteomes" id="UP000183975">
    <property type="component" value="Unassembled WGS sequence"/>
</dbReference>
<keyword evidence="2" id="KW-1185">Reference proteome</keyword>
<name>A0A1M7BM47_9FIRM</name>
<dbReference type="EMBL" id="FRAH01000139">
    <property type="protein sequence ID" value="SHL55639.1"/>
    <property type="molecule type" value="Genomic_DNA"/>
</dbReference>
<proteinExistence type="predicted"/>
<evidence type="ECO:0000313" key="2">
    <source>
        <dbReference type="Proteomes" id="UP000183975"/>
    </source>
</evidence>
<reference evidence="1 2" key="1">
    <citation type="submission" date="2016-11" db="EMBL/GenBank/DDBJ databases">
        <authorList>
            <person name="Jaros S."/>
            <person name="Januszkiewicz K."/>
            <person name="Wedrychowicz H."/>
        </authorList>
    </citation>
    <scope>NUCLEOTIDE SEQUENCE [LARGE SCALE GENOMIC DNA]</scope>
    <source>
        <strain evidence="1 2">DSM 14214</strain>
    </source>
</reference>
<dbReference type="OrthoDB" id="2084930at2"/>
<sequence>MSKIDEFEQKIIKHGMTDEDFLEYGKLLKRVRGNLLKRQHCYTTAIQFSDEYAEQAVKLIQYGLENFEDGWFSTYTSYLYIGHIYEKARNYRKAYESYLLAKDALELNREEYVNELSKDLLWVKLHIDSFCYSAELEDYYSCYLATDEFSRAFVNSEFRLAVANIIISLHHGRTDEAKRSLAIAKEICEPHYRGKLHSILAKHKYYESLNATPESITFVKSIQI</sequence>
<evidence type="ECO:0000313" key="1">
    <source>
        <dbReference type="EMBL" id="SHL55639.1"/>
    </source>
</evidence>
<gene>
    <name evidence="1" type="ORF">SAMN02745138_03584</name>
</gene>
<organism evidence="1 2">
    <name type="scientific">Anaerotignum lactatifermentans DSM 14214</name>
    <dbReference type="NCBI Taxonomy" id="1121323"/>
    <lineage>
        <taxon>Bacteria</taxon>
        <taxon>Bacillati</taxon>
        <taxon>Bacillota</taxon>
        <taxon>Clostridia</taxon>
        <taxon>Lachnospirales</taxon>
        <taxon>Anaerotignaceae</taxon>
        <taxon>Anaerotignum</taxon>
    </lineage>
</organism>
<evidence type="ECO:0008006" key="3">
    <source>
        <dbReference type="Google" id="ProtNLM"/>
    </source>
</evidence>
<protein>
    <recommendedName>
        <fullName evidence="3">Tetratricopeptide repeat-containing protein</fullName>
    </recommendedName>
</protein>
<accession>A0A1M7BM47</accession>
<dbReference type="RefSeq" id="WP_072854003.1">
    <property type="nucleotide sequence ID" value="NZ_FRAH01000139.1"/>
</dbReference>